<dbReference type="EMBL" id="JASAOG010000060">
    <property type="protein sequence ID" value="KAK0056636.1"/>
    <property type="molecule type" value="Genomic_DNA"/>
</dbReference>
<dbReference type="AlphaFoldDB" id="A0AAD8BLB1"/>
<gene>
    <name evidence="9" type="ORF">Bpfe_013854</name>
</gene>
<dbReference type="GO" id="GO:0005737">
    <property type="term" value="C:cytoplasm"/>
    <property type="evidence" value="ECO:0007669"/>
    <property type="project" value="TreeGrafter"/>
</dbReference>
<dbReference type="GO" id="GO:0005506">
    <property type="term" value="F:iron ion binding"/>
    <property type="evidence" value="ECO:0007669"/>
    <property type="project" value="InterPro"/>
</dbReference>
<dbReference type="GO" id="GO:0006082">
    <property type="term" value="P:organic acid metabolic process"/>
    <property type="evidence" value="ECO:0007669"/>
    <property type="project" value="TreeGrafter"/>
</dbReference>
<dbReference type="SUPFAM" id="SSF48264">
    <property type="entry name" value="Cytochrome P450"/>
    <property type="match status" value="1"/>
</dbReference>
<dbReference type="GO" id="GO:0020037">
    <property type="term" value="F:heme binding"/>
    <property type="evidence" value="ECO:0007669"/>
    <property type="project" value="InterPro"/>
</dbReference>
<name>A0AAD8BLB1_BIOPF</name>
<keyword evidence="4" id="KW-0560">Oxidoreductase</keyword>
<keyword evidence="10" id="KW-1185">Reference proteome</keyword>
<dbReference type="FunFam" id="1.10.630.10:FF:000036">
    <property type="entry name" value="CYtochrome P450 family"/>
    <property type="match status" value="1"/>
</dbReference>
<dbReference type="PRINTS" id="PR00385">
    <property type="entry name" value="P450"/>
</dbReference>
<evidence type="ECO:0000256" key="4">
    <source>
        <dbReference type="ARBA" id="ARBA00023002"/>
    </source>
</evidence>
<evidence type="ECO:0000256" key="3">
    <source>
        <dbReference type="ARBA" id="ARBA00022723"/>
    </source>
</evidence>
<evidence type="ECO:0000256" key="5">
    <source>
        <dbReference type="ARBA" id="ARBA00023004"/>
    </source>
</evidence>
<keyword evidence="3 7" id="KW-0479">Metal-binding</keyword>
<evidence type="ECO:0000256" key="7">
    <source>
        <dbReference type="PIRSR" id="PIRSR602401-1"/>
    </source>
</evidence>
<dbReference type="Proteomes" id="UP001233172">
    <property type="component" value="Unassembled WGS sequence"/>
</dbReference>
<organism evidence="9 10">
    <name type="scientific">Biomphalaria pfeifferi</name>
    <name type="common">Bloodfluke planorb</name>
    <name type="synonym">Freshwater snail</name>
    <dbReference type="NCBI Taxonomy" id="112525"/>
    <lineage>
        <taxon>Eukaryota</taxon>
        <taxon>Metazoa</taxon>
        <taxon>Spiralia</taxon>
        <taxon>Lophotrochozoa</taxon>
        <taxon>Mollusca</taxon>
        <taxon>Gastropoda</taxon>
        <taxon>Heterobranchia</taxon>
        <taxon>Euthyneura</taxon>
        <taxon>Panpulmonata</taxon>
        <taxon>Hygrophila</taxon>
        <taxon>Lymnaeoidea</taxon>
        <taxon>Planorbidae</taxon>
        <taxon>Biomphalaria</taxon>
    </lineage>
</organism>
<evidence type="ECO:0000313" key="9">
    <source>
        <dbReference type="EMBL" id="KAK0056636.1"/>
    </source>
</evidence>
<dbReference type="Pfam" id="PF00067">
    <property type="entry name" value="p450"/>
    <property type="match status" value="1"/>
</dbReference>
<reference evidence="9" key="1">
    <citation type="journal article" date="2023" name="PLoS Negl. Trop. Dis.">
        <title>A genome sequence for Biomphalaria pfeifferi, the major vector snail for the human-infecting parasite Schistosoma mansoni.</title>
        <authorList>
            <person name="Bu L."/>
            <person name="Lu L."/>
            <person name="Laidemitt M.R."/>
            <person name="Zhang S.M."/>
            <person name="Mutuku M."/>
            <person name="Mkoji G."/>
            <person name="Steinauer M."/>
            <person name="Loker E.S."/>
        </authorList>
    </citation>
    <scope>NUCLEOTIDE SEQUENCE</scope>
    <source>
        <strain evidence="9">KasaAsao</strain>
    </source>
</reference>
<dbReference type="PANTHER" id="PTHR24300">
    <property type="entry name" value="CYTOCHROME P450 508A4-RELATED"/>
    <property type="match status" value="1"/>
</dbReference>
<dbReference type="InterPro" id="IPR050182">
    <property type="entry name" value="Cytochrome_P450_fam2"/>
</dbReference>
<dbReference type="PANTHER" id="PTHR24300:SF375">
    <property type="entry name" value="CYTOCHROME P450 FAMILY"/>
    <property type="match status" value="1"/>
</dbReference>
<keyword evidence="8" id="KW-0812">Transmembrane</keyword>
<keyword evidence="5 7" id="KW-0408">Iron</keyword>
<accession>A0AAD8BLB1</accession>
<sequence>MKEIQLHYNCAGEYIIMSLIEHFIADHYVSVIIASLVFVLLRKYLKTKKSPPGPWSLPWIGHLFLLNKGDTRNTFRELRAQYGDLVSLSLGSQSILVVSGLDMLHEVFVKHGKYFDKRPQMFTTVKVGQGKAVVNASGHVWREHRTFLVSNMKEIGISHINFEANVLEELQPFLQLLASTEGKDFDPRLCLQTATSNIICSISFGKRFDYEDPDFKDILEIVESNMKLVGATAIVNYFPFLEFFPGDMFKCKQCLNNVDKVQRILQTWIDRHKLTLEPSKPRDIIDLYMLDMQQKVQANLNTSMSEDQLLKLIGDLFVGGTETTATTLRWTLVFLVHHPEVQERMYSEIMTTLNGRAQLSVLDQRQMPFTSAVIMESQRLGDIAPFSLPHSNTQPVRLGSYVIPAGTLVIPNVNSVHLDPKLWDDPSEFRPERFLSDDGSLVKNSALMPFFIGPRVCPGQSLGKLELFHFITSMVQHFHILPSLMEGLPQLHGHLGLTYIPLPHTLRFVARCRSGINPS</sequence>
<feature type="transmembrane region" description="Helical" evidence="8">
    <location>
        <begin position="23"/>
        <end position="41"/>
    </location>
</feature>
<keyword evidence="8" id="KW-1133">Transmembrane helix</keyword>
<keyword evidence="6" id="KW-0503">Monooxygenase</keyword>
<dbReference type="GO" id="GO:0016712">
    <property type="term" value="F:oxidoreductase activity, acting on paired donors, with incorporation or reduction of molecular oxygen, reduced flavin or flavoprotein as one donor, and incorporation of one atom of oxygen"/>
    <property type="evidence" value="ECO:0007669"/>
    <property type="project" value="TreeGrafter"/>
</dbReference>
<protein>
    <submittedName>
        <fullName evidence="9">Cytochrome P450 2J6</fullName>
    </submittedName>
</protein>
<comment type="caution">
    <text evidence="9">The sequence shown here is derived from an EMBL/GenBank/DDBJ whole genome shotgun (WGS) entry which is preliminary data.</text>
</comment>
<evidence type="ECO:0000256" key="1">
    <source>
        <dbReference type="ARBA" id="ARBA00001971"/>
    </source>
</evidence>
<dbReference type="PRINTS" id="PR00463">
    <property type="entry name" value="EP450I"/>
</dbReference>
<dbReference type="InterPro" id="IPR036396">
    <property type="entry name" value="Cyt_P450_sf"/>
</dbReference>
<dbReference type="InterPro" id="IPR002401">
    <property type="entry name" value="Cyt_P450_E_grp-I"/>
</dbReference>
<evidence type="ECO:0000256" key="8">
    <source>
        <dbReference type="SAM" id="Phobius"/>
    </source>
</evidence>
<keyword evidence="8" id="KW-0472">Membrane</keyword>
<evidence type="ECO:0000256" key="6">
    <source>
        <dbReference type="ARBA" id="ARBA00023033"/>
    </source>
</evidence>
<dbReference type="Gene3D" id="1.10.630.10">
    <property type="entry name" value="Cytochrome P450"/>
    <property type="match status" value="1"/>
</dbReference>
<feature type="binding site" description="axial binding residue" evidence="7">
    <location>
        <position position="457"/>
    </location>
    <ligand>
        <name>heme</name>
        <dbReference type="ChEBI" id="CHEBI:30413"/>
    </ligand>
    <ligandPart>
        <name>Fe</name>
        <dbReference type="ChEBI" id="CHEBI:18248"/>
    </ligandPart>
</feature>
<evidence type="ECO:0000256" key="2">
    <source>
        <dbReference type="ARBA" id="ARBA00010617"/>
    </source>
</evidence>
<comment type="cofactor">
    <cofactor evidence="1 7">
        <name>heme</name>
        <dbReference type="ChEBI" id="CHEBI:30413"/>
    </cofactor>
</comment>
<keyword evidence="7" id="KW-0349">Heme</keyword>
<comment type="similarity">
    <text evidence="2">Belongs to the cytochrome P450 family.</text>
</comment>
<reference evidence="9" key="2">
    <citation type="submission" date="2023-04" db="EMBL/GenBank/DDBJ databases">
        <authorList>
            <person name="Bu L."/>
            <person name="Lu L."/>
            <person name="Laidemitt M.R."/>
            <person name="Zhang S.M."/>
            <person name="Mutuku M."/>
            <person name="Mkoji G."/>
            <person name="Steinauer M."/>
            <person name="Loker E.S."/>
        </authorList>
    </citation>
    <scope>NUCLEOTIDE SEQUENCE</scope>
    <source>
        <strain evidence="9">KasaAsao</strain>
        <tissue evidence="9">Whole Snail</tissue>
    </source>
</reference>
<proteinExistence type="inferred from homology"/>
<dbReference type="InterPro" id="IPR001128">
    <property type="entry name" value="Cyt_P450"/>
</dbReference>
<evidence type="ECO:0000313" key="10">
    <source>
        <dbReference type="Proteomes" id="UP001233172"/>
    </source>
</evidence>
<dbReference type="GO" id="GO:0006805">
    <property type="term" value="P:xenobiotic metabolic process"/>
    <property type="evidence" value="ECO:0007669"/>
    <property type="project" value="TreeGrafter"/>
</dbReference>